<organism evidence="3 4">
    <name type="scientific">Drosophila navojoa</name>
    <name type="common">Fruit fly</name>
    <dbReference type="NCBI Taxonomy" id="7232"/>
    <lineage>
        <taxon>Eukaryota</taxon>
        <taxon>Metazoa</taxon>
        <taxon>Ecdysozoa</taxon>
        <taxon>Arthropoda</taxon>
        <taxon>Hexapoda</taxon>
        <taxon>Insecta</taxon>
        <taxon>Pterygota</taxon>
        <taxon>Neoptera</taxon>
        <taxon>Endopterygota</taxon>
        <taxon>Diptera</taxon>
        <taxon>Brachycera</taxon>
        <taxon>Muscomorpha</taxon>
        <taxon>Ephydroidea</taxon>
        <taxon>Drosophilidae</taxon>
        <taxon>Drosophila</taxon>
    </lineage>
</organism>
<dbReference type="PANTHER" id="PTHR14374">
    <property type="entry name" value="FOIE GRAS"/>
    <property type="match status" value="1"/>
</dbReference>
<evidence type="ECO:0000313" key="4">
    <source>
        <dbReference type="Proteomes" id="UP000295192"/>
    </source>
</evidence>
<dbReference type="AlphaFoldDB" id="A0A484BXC3"/>
<dbReference type="InterPro" id="IPR025876">
    <property type="entry name" value="TRAPPC11_C"/>
</dbReference>
<feature type="region of interest" description="Disordered" evidence="1">
    <location>
        <begin position="80"/>
        <end position="101"/>
    </location>
</feature>
<evidence type="ECO:0000313" key="3">
    <source>
        <dbReference type="EMBL" id="TDG52750.1"/>
    </source>
</evidence>
<protein>
    <recommendedName>
        <fullName evidence="2">Trafficking protein particle complex subunit 11 C-terminal domain-containing protein</fullName>
    </recommendedName>
</protein>
<name>A0A484BXC3_DRONA</name>
<evidence type="ECO:0000256" key="1">
    <source>
        <dbReference type="SAM" id="MobiDB-lite"/>
    </source>
</evidence>
<proteinExistence type="predicted"/>
<feature type="domain" description="Trafficking protein particle complex subunit 11 C-terminal" evidence="2">
    <location>
        <begin position="445"/>
        <end position="495"/>
    </location>
</feature>
<dbReference type="Proteomes" id="UP000295192">
    <property type="component" value="Unassembled WGS sequence"/>
</dbReference>
<reference evidence="3 4" key="1">
    <citation type="journal article" date="2019" name="J. Hered.">
        <title>An Improved Genome Assembly for Drosophila navojoa, the Basal Species in the mojavensis Cluster.</title>
        <authorList>
            <person name="Vanderlinde T."/>
            <person name="Dupim E.G."/>
            <person name="Nazario-Yepiz N.O."/>
            <person name="Carvalho A.B."/>
        </authorList>
    </citation>
    <scope>NUCLEOTIDE SEQUENCE [LARGE SCALE GENOMIC DNA]</scope>
    <source>
        <strain evidence="3">Navoj_Jal97</strain>
        <tissue evidence="3">Whole organism</tissue>
    </source>
</reference>
<dbReference type="OrthoDB" id="6278596at2759"/>
<gene>
    <name evidence="3" type="ORF">AWZ03_000983</name>
</gene>
<comment type="caution">
    <text evidence="3">The sequence shown here is derived from an EMBL/GenBank/DDBJ whole genome shotgun (WGS) entry which is preliminary data.</text>
</comment>
<dbReference type="Pfam" id="PF12742">
    <property type="entry name" value="Gryzun-like"/>
    <property type="match status" value="1"/>
</dbReference>
<evidence type="ECO:0000259" key="2">
    <source>
        <dbReference type="Pfam" id="PF12742"/>
    </source>
</evidence>
<feature type="compositionally biased region" description="Low complexity" evidence="1">
    <location>
        <begin position="89"/>
        <end position="98"/>
    </location>
</feature>
<accession>A0A484BXC3</accession>
<dbReference type="EMBL" id="LSRL02000003">
    <property type="protein sequence ID" value="TDG52750.1"/>
    <property type="molecule type" value="Genomic_DNA"/>
</dbReference>
<dbReference type="GO" id="GO:0005737">
    <property type="term" value="C:cytoplasm"/>
    <property type="evidence" value="ECO:0007669"/>
    <property type="project" value="TreeGrafter"/>
</dbReference>
<dbReference type="STRING" id="7232.A0A484BXC3"/>
<keyword evidence="4" id="KW-1185">Reference proteome</keyword>
<dbReference type="OMA" id="NTASYYI"/>
<dbReference type="PANTHER" id="PTHR14374:SF0">
    <property type="entry name" value="TRAFFICKING PROTEIN PARTICLE COMPLEX SUBUNIT 11"/>
    <property type="match status" value="1"/>
</dbReference>
<sequence>MKRSRGSVTYLTQHRVHITAVVFLTTDISSNRQKLHAQIQVDVGELSAHGSNTATYYIFSLVEAEIKLQQRLSYTLDVDRSASGGGAGHSTTPTSTDTTPEHVNQLVTNSLAVISPVQIEYLDETRLRKSREDILTVRCAGDFKFNARFYSLNRRPLTQVYRGENFLLRANTEVVAVDEVEILDSFFICDHNLVQSNYSFKRKKYTNKYRAGDQLESVIVLRTNATLQDWTTARDLERSKLDDSVNNKFVSRQQKTQLAAGQAGDAPLQAPNVAQSNFMSKSLLGKIPTSMTIINNNTNALQLSTVGAMSNSLHSDDGKLTVAGTDEGSTLPASGQETQKSMRVVYNKAMEAVQATGHCRGFIKGVYTLDTGAGAPTIPRFGVFCIRWRRAGGKEENESKFVISGLDIAEPPLNIYCTIEEKMFVKMPMAFKVVLKNPTMHVLHLIATLSISKSDNFICSGHKQLDVSIMAYDEKELVYNLYPLQVAWQELPVLTLEYNTKADPQKHDSQNLLLYELVQRALPKRVFVLPPLKQLTK</sequence>